<dbReference type="EMBL" id="CP042910">
    <property type="protein sequence ID" value="QEG17331.1"/>
    <property type="molecule type" value="Genomic_DNA"/>
</dbReference>
<organism evidence="1 2">
    <name type="scientific">Gimesia maris</name>
    <dbReference type="NCBI Taxonomy" id="122"/>
    <lineage>
        <taxon>Bacteria</taxon>
        <taxon>Pseudomonadati</taxon>
        <taxon>Planctomycetota</taxon>
        <taxon>Planctomycetia</taxon>
        <taxon>Planctomycetales</taxon>
        <taxon>Planctomycetaceae</taxon>
        <taxon>Gimesia</taxon>
    </lineage>
</organism>
<proteinExistence type="predicted"/>
<sequence length="82" mass="9579">MKNSINVDHIINVRYFDKSWFQEDEEKCSAEMIETFRNVQSRFASNWIIIYSVKTEPGIVECPGTKLIFVDDSGKVDENMLQ</sequence>
<gene>
    <name evidence="1" type="ORF">GmarT_32110</name>
</gene>
<evidence type="ECO:0000313" key="1">
    <source>
        <dbReference type="EMBL" id="QEG17331.1"/>
    </source>
</evidence>
<accession>A0ABX5YNS1</accession>
<evidence type="ECO:0000313" key="2">
    <source>
        <dbReference type="Proteomes" id="UP000322887"/>
    </source>
</evidence>
<protein>
    <submittedName>
        <fullName evidence="1">Uncharacterized protein</fullName>
    </submittedName>
</protein>
<keyword evidence="2" id="KW-1185">Reference proteome</keyword>
<name>A0ABX5YNS1_9PLAN</name>
<reference evidence="1 2" key="1">
    <citation type="submission" date="2019-08" db="EMBL/GenBank/DDBJ databases">
        <title>Deep-cultivation of Planctomycetes and their phenomic and genomic characterization uncovers novel biology.</title>
        <authorList>
            <person name="Wiegand S."/>
            <person name="Jogler M."/>
            <person name="Boedeker C."/>
            <person name="Pinto D."/>
            <person name="Vollmers J."/>
            <person name="Rivas-Marin E."/>
            <person name="Kohn T."/>
            <person name="Peeters S.H."/>
            <person name="Heuer A."/>
            <person name="Rast P."/>
            <person name="Oberbeckmann S."/>
            <person name="Bunk B."/>
            <person name="Jeske O."/>
            <person name="Meyerdierks A."/>
            <person name="Storesund J.E."/>
            <person name="Kallscheuer N."/>
            <person name="Luecker S."/>
            <person name="Lage O.M."/>
            <person name="Pohl T."/>
            <person name="Merkel B.J."/>
            <person name="Hornburger P."/>
            <person name="Mueller R.-W."/>
            <person name="Bruemmer F."/>
            <person name="Labrenz M."/>
            <person name="Spormann A.M."/>
            <person name="Op den Camp H."/>
            <person name="Overmann J."/>
            <person name="Amann R."/>
            <person name="Jetten M.S.M."/>
            <person name="Mascher T."/>
            <person name="Medema M.H."/>
            <person name="Devos D.P."/>
            <person name="Kaster A.-K."/>
            <person name="Ovreas L."/>
            <person name="Rohde M."/>
            <person name="Galperin M.Y."/>
            <person name="Jogler C."/>
        </authorList>
    </citation>
    <scope>NUCLEOTIDE SEQUENCE [LARGE SCALE GENOMIC DNA]</scope>
    <source>
        <strain evidence="1 2">DSM 8797</strain>
    </source>
</reference>
<dbReference type="Proteomes" id="UP000322887">
    <property type="component" value="Chromosome"/>
</dbReference>